<dbReference type="RefSeq" id="WP_224191236.1">
    <property type="nucleotide sequence ID" value="NZ_JAIRAU010000005.1"/>
</dbReference>
<evidence type="ECO:0000256" key="1">
    <source>
        <dbReference type="ARBA" id="ARBA00022723"/>
    </source>
</evidence>
<dbReference type="InterPro" id="IPR036163">
    <property type="entry name" value="HMA_dom_sf"/>
</dbReference>
<evidence type="ECO:0000259" key="2">
    <source>
        <dbReference type="PROSITE" id="PS50846"/>
    </source>
</evidence>
<evidence type="ECO:0000313" key="3">
    <source>
        <dbReference type="EMBL" id="MBZ5709466.1"/>
    </source>
</evidence>
<name>A0ABS7TMQ1_9BACT</name>
<protein>
    <submittedName>
        <fullName evidence="3">Cation transporter</fullName>
    </submittedName>
</protein>
<accession>A0ABS7TMQ1</accession>
<keyword evidence="1" id="KW-0479">Metal-binding</keyword>
<keyword evidence="4" id="KW-1185">Reference proteome</keyword>
<dbReference type="InterPro" id="IPR017969">
    <property type="entry name" value="Heavy-metal-associated_CS"/>
</dbReference>
<comment type="caution">
    <text evidence="3">The sequence shown here is derived from an EMBL/GenBank/DDBJ whole genome shotgun (WGS) entry which is preliminary data.</text>
</comment>
<reference evidence="3" key="1">
    <citation type="submission" date="2021-08" db="EMBL/GenBank/DDBJ databases">
        <authorList>
            <person name="Stevens D.C."/>
        </authorList>
    </citation>
    <scope>NUCLEOTIDE SEQUENCE</scope>
    <source>
        <strain evidence="3">DSM 53165</strain>
    </source>
</reference>
<proteinExistence type="predicted"/>
<organism evidence="3 4">
    <name type="scientific">Nannocystis pusilla</name>
    <dbReference type="NCBI Taxonomy" id="889268"/>
    <lineage>
        <taxon>Bacteria</taxon>
        <taxon>Pseudomonadati</taxon>
        <taxon>Myxococcota</taxon>
        <taxon>Polyangia</taxon>
        <taxon>Nannocystales</taxon>
        <taxon>Nannocystaceae</taxon>
        <taxon>Nannocystis</taxon>
    </lineage>
</organism>
<dbReference type="PROSITE" id="PS01047">
    <property type="entry name" value="HMA_1"/>
    <property type="match status" value="1"/>
</dbReference>
<dbReference type="PROSITE" id="PS50846">
    <property type="entry name" value="HMA_2"/>
    <property type="match status" value="1"/>
</dbReference>
<sequence length="97" mass="9939">MRRVAALVLTLAAACAGEPQVRTTRFSVGGMVCHSCEEGICASVRKLDGVLECTADFKAGAAEVRHDPARVPAAEIAGAITKLGYTASPVDAPPATD</sequence>
<dbReference type="InterPro" id="IPR006121">
    <property type="entry name" value="HMA_dom"/>
</dbReference>
<evidence type="ECO:0000313" key="4">
    <source>
        <dbReference type="Proteomes" id="UP001139031"/>
    </source>
</evidence>
<dbReference type="EMBL" id="JAIRAU010000005">
    <property type="protein sequence ID" value="MBZ5709466.1"/>
    <property type="molecule type" value="Genomic_DNA"/>
</dbReference>
<gene>
    <name evidence="3" type="ORF">K7C98_09355</name>
</gene>
<dbReference type="Pfam" id="PF00403">
    <property type="entry name" value="HMA"/>
    <property type="match status" value="1"/>
</dbReference>
<dbReference type="CDD" id="cd00371">
    <property type="entry name" value="HMA"/>
    <property type="match status" value="1"/>
</dbReference>
<dbReference type="Gene3D" id="3.30.70.100">
    <property type="match status" value="1"/>
</dbReference>
<feature type="domain" description="HMA" evidence="2">
    <location>
        <begin position="22"/>
        <end position="88"/>
    </location>
</feature>
<dbReference type="Proteomes" id="UP001139031">
    <property type="component" value="Unassembled WGS sequence"/>
</dbReference>
<dbReference type="SUPFAM" id="SSF55008">
    <property type="entry name" value="HMA, heavy metal-associated domain"/>
    <property type="match status" value="1"/>
</dbReference>
<dbReference type="PROSITE" id="PS51257">
    <property type="entry name" value="PROKAR_LIPOPROTEIN"/>
    <property type="match status" value="1"/>
</dbReference>